<evidence type="ECO:0000256" key="1">
    <source>
        <dbReference type="ARBA" id="ARBA00023016"/>
    </source>
</evidence>
<sequence>MSLEDNSGVESRDVDWKETEEAHVLTADMTGVNKEEVKVEVEEGGVLQISGERSVEREEHNGDDGTQRVQRSTARFTRSFTLPANSRTDQVQASIENGVLTVTVPKDDLNLLRPRAVPN</sequence>
<comment type="similarity">
    <text evidence="2 3">Belongs to the small heat shock protein (HSP20) family.</text>
</comment>
<protein>
    <recommendedName>
        <fullName evidence="5">SHSP domain-containing protein</fullName>
    </recommendedName>
</protein>
<dbReference type="InterPro" id="IPR002068">
    <property type="entry name" value="A-crystallin/Hsp20_dom"/>
</dbReference>
<dbReference type="InterPro" id="IPR031107">
    <property type="entry name" value="Small_HSP"/>
</dbReference>
<accession>A0ABU6ZKJ5</accession>
<evidence type="ECO:0000313" key="6">
    <source>
        <dbReference type="EMBL" id="MED6222466.1"/>
    </source>
</evidence>
<feature type="region of interest" description="Disordered" evidence="4">
    <location>
        <begin position="43"/>
        <end position="70"/>
    </location>
</feature>
<proteinExistence type="inferred from homology"/>
<feature type="domain" description="SHSP" evidence="5">
    <location>
        <begin position="5"/>
        <end position="119"/>
    </location>
</feature>
<dbReference type="Gene3D" id="2.60.40.790">
    <property type="match status" value="1"/>
</dbReference>
<dbReference type="SUPFAM" id="SSF49764">
    <property type="entry name" value="HSP20-like chaperones"/>
    <property type="match status" value="1"/>
</dbReference>
<keyword evidence="7" id="KW-1185">Reference proteome</keyword>
<organism evidence="6 7">
    <name type="scientific">Stylosanthes scabra</name>
    <dbReference type="NCBI Taxonomy" id="79078"/>
    <lineage>
        <taxon>Eukaryota</taxon>
        <taxon>Viridiplantae</taxon>
        <taxon>Streptophyta</taxon>
        <taxon>Embryophyta</taxon>
        <taxon>Tracheophyta</taxon>
        <taxon>Spermatophyta</taxon>
        <taxon>Magnoliopsida</taxon>
        <taxon>eudicotyledons</taxon>
        <taxon>Gunneridae</taxon>
        <taxon>Pentapetalae</taxon>
        <taxon>rosids</taxon>
        <taxon>fabids</taxon>
        <taxon>Fabales</taxon>
        <taxon>Fabaceae</taxon>
        <taxon>Papilionoideae</taxon>
        <taxon>50 kb inversion clade</taxon>
        <taxon>dalbergioids sensu lato</taxon>
        <taxon>Dalbergieae</taxon>
        <taxon>Pterocarpus clade</taxon>
        <taxon>Stylosanthes</taxon>
    </lineage>
</organism>
<name>A0ABU6ZKJ5_9FABA</name>
<evidence type="ECO:0000313" key="7">
    <source>
        <dbReference type="Proteomes" id="UP001341840"/>
    </source>
</evidence>
<evidence type="ECO:0000259" key="5">
    <source>
        <dbReference type="PROSITE" id="PS01031"/>
    </source>
</evidence>
<evidence type="ECO:0000256" key="3">
    <source>
        <dbReference type="RuleBase" id="RU003616"/>
    </source>
</evidence>
<dbReference type="EMBL" id="JASCZI010272494">
    <property type="protein sequence ID" value="MED6222466.1"/>
    <property type="molecule type" value="Genomic_DNA"/>
</dbReference>
<dbReference type="Proteomes" id="UP001341840">
    <property type="component" value="Unassembled WGS sequence"/>
</dbReference>
<keyword evidence="1" id="KW-0346">Stress response</keyword>
<reference evidence="6 7" key="1">
    <citation type="journal article" date="2023" name="Plants (Basel)">
        <title>Bridging the Gap: Combining Genomics and Transcriptomics Approaches to Understand Stylosanthes scabra, an Orphan Legume from the Brazilian Caatinga.</title>
        <authorList>
            <person name="Ferreira-Neto J.R.C."/>
            <person name="da Silva M.D."/>
            <person name="Binneck E."/>
            <person name="de Melo N.F."/>
            <person name="da Silva R.H."/>
            <person name="de Melo A.L.T.M."/>
            <person name="Pandolfi V."/>
            <person name="Bustamante F.O."/>
            <person name="Brasileiro-Vidal A.C."/>
            <person name="Benko-Iseppon A.M."/>
        </authorList>
    </citation>
    <scope>NUCLEOTIDE SEQUENCE [LARGE SCALE GENOMIC DNA]</scope>
    <source>
        <tissue evidence="6">Leaves</tissue>
    </source>
</reference>
<gene>
    <name evidence="6" type="ORF">PIB30_064703</name>
</gene>
<evidence type="ECO:0000256" key="4">
    <source>
        <dbReference type="SAM" id="MobiDB-lite"/>
    </source>
</evidence>
<dbReference type="PANTHER" id="PTHR11527">
    <property type="entry name" value="HEAT-SHOCK PROTEIN 20 FAMILY MEMBER"/>
    <property type="match status" value="1"/>
</dbReference>
<evidence type="ECO:0000256" key="2">
    <source>
        <dbReference type="PROSITE-ProRule" id="PRU00285"/>
    </source>
</evidence>
<comment type="caution">
    <text evidence="6">The sequence shown here is derived from an EMBL/GenBank/DDBJ whole genome shotgun (WGS) entry which is preliminary data.</text>
</comment>
<dbReference type="InterPro" id="IPR008978">
    <property type="entry name" value="HSP20-like_chaperone"/>
</dbReference>
<dbReference type="PROSITE" id="PS01031">
    <property type="entry name" value="SHSP"/>
    <property type="match status" value="1"/>
</dbReference>
<dbReference type="Pfam" id="PF00011">
    <property type="entry name" value="HSP20"/>
    <property type="match status" value="1"/>
</dbReference>
<feature type="compositionally biased region" description="Basic and acidic residues" evidence="4">
    <location>
        <begin position="53"/>
        <end position="66"/>
    </location>
</feature>